<dbReference type="AlphaFoldDB" id="A0A328U5R6"/>
<name>A0A328U5R6_9BACL</name>
<gene>
    <name evidence="3" type="ORF">DL346_12795</name>
</gene>
<comment type="similarity">
    <text evidence="1 2">Belongs to the UPF0102 family.</text>
</comment>
<dbReference type="InterPro" id="IPR003509">
    <property type="entry name" value="UPF0102_YraN-like"/>
</dbReference>
<dbReference type="NCBIfam" id="NF009154">
    <property type="entry name" value="PRK12497.3-3"/>
    <property type="match status" value="1"/>
</dbReference>
<dbReference type="Pfam" id="PF02021">
    <property type="entry name" value="UPF0102"/>
    <property type="match status" value="1"/>
</dbReference>
<dbReference type="PANTHER" id="PTHR34039">
    <property type="entry name" value="UPF0102 PROTEIN YRAN"/>
    <property type="match status" value="1"/>
</dbReference>
<comment type="caution">
    <text evidence="3">The sequence shown here is derived from an EMBL/GenBank/DDBJ whole genome shotgun (WGS) entry which is preliminary data.</text>
</comment>
<sequence length="135" mass="15272">MKPNKKTLKTDTRQAIGKFGEDEAVRYLMEQGYVIAHRNWRCRSGELDIVAKRNSAVVVVEVRTRRAGGRFGTAAESVDARKQLQVRSTTEVYLAMNKLHHSQVRFDVIAITAAAGTDRLQPYEVIELKHIESAF</sequence>
<dbReference type="Gene3D" id="3.40.1350.10">
    <property type="match status" value="1"/>
</dbReference>
<dbReference type="HAMAP" id="MF_00048">
    <property type="entry name" value="UPF0102"/>
    <property type="match status" value="1"/>
</dbReference>
<evidence type="ECO:0000313" key="3">
    <source>
        <dbReference type="EMBL" id="RAP76275.1"/>
    </source>
</evidence>
<dbReference type="RefSeq" id="WP_112882497.1">
    <property type="nucleotide sequence ID" value="NZ_QLUW01000002.1"/>
</dbReference>
<evidence type="ECO:0000256" key="2">
    <source>
        <dbReference type="HAMAP-Rule" id="MF_00048"/>
    </source>
</evidence>
<reference evidence="3 4" key="1">
    <citation type="submission" date="2018-06" db="EMBL/GenBank/DDBJ databases">
        <title>Paenibacillus montanisoli sp. nov., isolated from mountain area soil.</title>
        <authorList>
            <person name="Wu M."/>
        </authorList>
    </citation>
    <scope>NUCLEOTIDE SEQUENCE [LARGE SCALE GENOMIC DNA]</scope>
    <source>
        <strain evidence="3 4">RA17</strain>
    </source>
</reference>
<dbReference type="EMBL" id="QLUW01000002">
    <property type="protein sequence ID" value="RAP76275.1"/>
    <property type="molecule type" value="Genomic_DNA"/>
</dbReference>
<dbReference type="GO" id="GO:0003676">
    <property type="term" value="F:nucleic acid binding"/>
    <property type="evidence" value="ECO:0007669"/>
    <property type="project" value="InterPro"/>
</dbReference>
<dbReference type="InterPro" id="IPR011335">
    <property type="entry name" value="Restrct_endonuc-II-like"/>
</dbReference>
<dbReference type="PANTHER" id="PTHR34039:SF1">
    <property type="entry name" value="UPF0102 PROTEIN YRAN"/>
    <property type="match status" value="1"/>
</dbReference>
<protein>
    <recommendedName>
        <fullName evidence="2">UPF0102 protein DL346_12795</fullName>
    </recommendedName>
</protein>
<dbReference type="SUPFAM" id="SSF52980">
    <property type="entry name" value="Restriction endonuclease-like"/>
    <property type="match status" value="1"/>
</dbReference>
<proteinExistence type="inferred from homology"/>
<dbReference type="OrthoDB" id="9802516at2"/>
<evidence type="ECO:0000313" key="4">
    <source>
        <dbReference type="Proteomes" id="UP000249260"/>
    </source>
</evidence>
<dbReference type="NCBIfam" id="NF009150">
    <property type="entry name" value="PRK12497.1-3"/>
    <property type="match status" value="1"/>
</dbReference>
<accession>A0A328U5R6</accession>
<dbReference type="Proteomes" id="UP000249260">
    <property type="component" value="Unassembled WGS sequence"/>
</dbReference>
<organism evidence="3 4">
    <name type="scientific">Paenibacillus montanisoli</name>
    <dbReference type="NCBI Taxonomy" id="2081970"/>
    <lineage>
        <taxon>Bacteria</taxon>
        <taxon>Bacillati</taxon>
        <taxon>Bacillota</taxon>
        <taxon>Bacilli</taxon>
        <taxon>Bacillales</taxon>
        <taxon>Paenibacillaceae</taxon>
        <taxon>Paenibacillus</taxon>
    </lineage>
</organism>
<keyword evidence="4" id="KW-1185">Reference proteome</keyword>
<dbReference type="InterPro" id="IPR011856">
    <property type="entry name" value="tRNA_endonuc-like_dom_sf"/>
</dbReference>
<evidence type="ECO:0000256" key="1">
    <source>
        <dbReference type="ARBA" id="ARBA00006738"/>
    </source>
</evidence>
<dbReference type="NCBIfam" id="TIGR00252">
    <property type="entry name" value="YraN family protein"/>
    <property type="match status" value="1"/>
</dbReference>